<evidence type="ECO:0000259" key="2">
    <source>
        <dbReference type="Pfam" id="PF00171"/>
    </source>
</evidence>
<dbReference type="SUPFAM" id="SSF53720">
    <property type="entry name" value="ALDH-like"/>
    <property type="match status" value="1"/>
</dbReference>
<reference evidence="4" key="1">
    <citation type="submission" date="2018-12" db="EMBL/GenBank/DDBJ databases">
        <title>Dusodibacter welbiota gen. nov., sp. nov., isolated from human faeces and emended description of the Oscillibacter genus.</title>
        <authorList>
            <person name="Le Roy T."/>
            <person name="Van der Smissen P."/>
            <person name="Delzenne N."/>
            <person name="Muccioli G."/>
            <person name="Collet J.F."/>
            <person name="Cani P.D."/>
        </authorList>
    </citation>
    <scope>NUCLEOTIDE SEQUENCE [LARGE SCALE GENOMIC DNA]</scope>
    <source>
        <strain evidence="4">J115</strain>
    </source>
</reference>
<dbReference type="Pfam" id="PF00171">
    <property type="entry name" value="Aldedh"/>
    <property type="match status" value="1"/>
</dbReference>
<evidence type="ECO:0000256" key="1">
    <source>
        <dbReference type="ARBA" id="ARBA00023002"/>
    </source>
</evidence>
<dbReference type="InterPro" id="IPR016161">
    <property type="entry name" value="Ald_DH/histidinol_DH"/>
</dbReference>
<organism evidence="3 4">
    <name type="scientific">Dysosmobacter welbionis</name>
    <dbReference type="NCBI Taxonomy" id="2093857"/>
    <lineage>
        <taxon>Bacteria</taxon>
        <taxon>Bacillati</taxon>
        <taxon>Bacillota</taxon>
        <taxon>Clostridia</taxon>
        <taxon>Eubacteriales</taxon>
        <taxon>Oscillospiraceae</taxon>
        <taxon>Dysosmobacter</taxon>
    </lineage>
</organism>
<protein>
    <submittedName>
        <fullName evidence="3">Aldehyde dehydrogenase family protein</fullName>
    </submittedName>
</protein>
<dbReference type="Proteomes" id="UP000298642">
    <property type="component" value="Chromosome"/>
</dbReference>
<gene>
    <name evidence="3" type="ORF">EIO64_06840</name>
</gene>
<dbReference type="Gene3D" id="3.40.309.10">
    <property type="entry name" value="Aldehyde Dehydrogenase, Chain A, domain 2"/>
    <property type="match status" value="1"/>
</dbReference>
<keyword evidence="4" id="KW-1185">Reference proteome</keyword>
<keyword evidence="1" id="KW-0560">Oxidoreductase</keyword>
<evidence type="ECO:0000313" key="3">
    <source>
        <dbReference type="EMBL" id="QCI58976.2"/>
    </source>
</evidence>
<dbReference type="InterPro" id="IPR015590">
    <property type="entry name" value="Aldehyde_DH_dom"/>
</dbReference>
<proteinExistence type="predicted"/>
<evidence type="ECO:0000313" key="4">
    <source>
        <dbReference type="Proteomes" id="UP000298642"/>
    </source>
</evidence>
<feature type="domain" description="Aldehyde dehydrogenase" evidence="2">
    <location>
        <begin position="18"/>
        <end position="273"/>
    </location>
</feature>
<sequence length="476" mass="52552">MMEVREKVSNEDLQAYLKTLVEKSKVAQKQFERDYTKQRPIDEVVRAIGKAVCDNGKTLGEEAFAETGMGNVESKIAKLTNVALLQWVQMRGKNSVEYEDCPGEPGVKYLPKPMGVIGAVMPSTNPIATIIGNAMMALKCRNSIIILPHPASVKVSMKTVDIMRAALEEIGAPADLVQCIDGEYASIEATMQTLSMCDCNVATGGAAMVKSVYSVGKPAFGVGQGNCQEIIDRGMTDEEYERLVKLAIMNRTVDNGVPCGGEQTAHVPEELLDKYLGFMQKNGCFLVDNDDDIAKLRDAIFPGGGTSINRKVVGKQPHEVGVMAGIEVPEDTKILLVKNQAWGTRDVLCREILFPIIRYTTYQKFEDAVDRAIENLEVEGKGHSSCIWSHDQEHIEYTAKRIPVGRFHINQPTAGYNNGVSKTITIGCGTWGGGFPSENLQYYHLMNKTRVSVELKNPKPWWNEGWDSFEPFDMGN</sequence>
<name>A0A856HYS5_9FIRM</name>
<dbReference type="KEGG" id="obj:EIO64_06840"/>
<accession>A0A856HYS5</accession>
<dbReference type="AlphaFoldDB" id="A0A856HYS5"/>
<dbReference type="GO" id="GO:0016620">
    <property type="term" value="F:oxidoreductase activity, acting on the aldehyde or oxo group of donors, NAD or NADP as acceptor"/>
    <property type="evidence" value="ECO:0007669"/>
    <property type="project" value="InterPro"/>
</dbReference>
<dbReference type="RefSeq" id="WP_158629714.1">
    <property type="nucleotide sequence ID" value="NZ_CP034413.3"/>
</dbReference>
<dbReference type="InterPro" id="IPR016162">
    <property type="entry name" value="Ald_DH_N"/>
</dbReference>
<dbReference type="Gene3D" id="3.40.605.10">
    <property type="entry name" value="Aldehyde Dehydrogenase, Chain A, domain 1"/>
    <property type="match status" value="1"/>
</dbReference>
<dbReference type="InterPro" id="IPR016163">
    <property type="entry name" value="Ald_DH_C"/>
</dbReference>
<dbReference type="PANTHER" id="PTHR11699">
    <property type="entry name" value="ALDEHYDE DEHYDROGENASE-RELATED"/>
    <property type="match status" value="1"/>
</dbReference>
<dbReference type="EMBL" id="CP034413">
    <property type="protein sequence ID" value="QCI58976.2"/>
    <property type="molecule type" value="Genomic_DNA"/>
</dbReference>